<dbReference type="Pfam" id="PF11992">
    <property type="entry name" value="TgpA_N"/>
    <property type="match status" value="1"/>
</dbReference>
<evidence type="ECO:0000313" key="5">
    <source>
        <dbReference type="EMBL" id="QHO69670.1"/>
    </source>
</evidence>
<dbReference type="InterPro" id="IPR002931">
    <property type="entry name" value="Transglutaminase-like"/>
</dbReference>
<evidence type="ECO:0000256" key="3">
    <source>
        <dbReference type="SAM" id="SignalP"/>
    </source>
</evidence>
<dbReference type="OrthoDB" id="3651060at2"/>
<feature type="compositionally biased region" description="Basic and acidic residues" evidence="1">
    <location>
        <begin position="568"/>
        <end position="579"/>
    </location>
</feature>
<accession>A0A7L5AGL2</accession>
<feature type="transmembrane region" description="Helical" evidence="2">
    <location>
        <begin position="152"/>
        <end position="170"/>
    </location>
</feature>
<dbReference type="InterPro" id="IPR052901">
    <property type="entry name" value="Bact_TGase-like"/>
</dbReference>
<keyword evidence="2" id="KW-1133">Transmembrane helix</keyword>
<evidence type="ECO:0000256" key="1">
    <source>
        <dbReference type="SAM" id="MobiDB-lite"/>
    </source>
</evidence>
<sequence length="766" mass="81062">MKRRRPTVKFTVATTAMMWLTTAIAATALWPIYESGAFLLMLGVTTVVASALAITGAVFRFPAHLVALSGVLAYVVLGVPLAVPGEARYGVLPALPGLADLGFGTIAGWKQLLTITLPVGSYESLLVPAFVLVLGTVLVGLSVALRTRVPERAVIAPVILFITGILLGSTTAFVPVASALALTATLLLWLIFFRWYRRRTTSRRYGGAGDAGEASTRVSEDAIFVGARSVLAAALIIAIAAGGAVAATAFVPPAGDREVLRSAIVQPFDPRDYPSPLSGFRRYHQETNVDATMLTVDGLPEGARIRIATLDTYDGVVYSVGAEGRNSDSGSFTLLPSRFDRSSLDGTRVSVDVSVDGYSGLWLPTVGALESIRFTGQGASGLRGSFYFNDNSRSAAVLGELGAGDGYRLSSVLPVEPTPEALTRVTPGASQLPALPVLPEELTVALDRYSGQIQGLGARLSAAMTGIRAEGYISHGVADDEPTSRSGHSADRIAELFSGQQMIGDEEQYAVAAALMAREIGFPARVVVGFAPADAVPDGTTVVTGADISAWIEVDTAEYGWVTIDPTPPKREIPERAPEEPTQVARPQSPVQPPALDRDVPEDQLAPETAQDEGDTADPLLALVLLVLQVSAWTLLGIAILLSPFLAIMGAKLRRRHLRRSALSPLDRISGGWHEFADAVVDHGYAPPGGATRAEYAETVGGVEPLLLAAAADRAVFGPSDPSATEAKQVWRSVEVLRHSLDRGLTRRQRLRARISLRSLGGKRTT</sequence>
<feature type="region of interest" description="Disordered" evidence="1">
    <location>
        <begin position="565"/>
        <end position="600"/>
    </location>
</feature>
<name>A0A7L5AGL2_9MICO</name>
<protein>
    <recommendedName>
        <fullName evidence="4">Transglutaminase-like domain-containing protein</fullName>
    </recommendedName>
</protein>
<dbReference type="EMBL" id="CP017146">
    <property type="protein sequence ID" value="QHO69670.1"/>
    <property type="molecule type" value="Genomic_DNA"/>
</dbReference>
<dbReference type="Gene3D" id="3.10.620.30">
    <property type="match status" value="1"/>
</dbReference>
<feature type="transmembrane region" description="Helical" evidence="2">
    <location>
        <begin position="35"/>
        <end position="58"/>
    </location>
</feature>
<evidence type="ECO:0000313" key="6">
    <source>
        <dbReference type="Proteomes" id="UP000464507"/>
    </source>
</evidence>
<feature type="transmembrane region" description="Helical" evidence="2">
    <location>
        <begin position="65"/>
        <end position="83"/>
    </location>
</feature>
<dbReference type="Pfam" id="PF01841">
    <property type="entry name" value="Transglut_core"/>
    <property type="match status" value="1"/>
</dbReference>
<dbReference type="SMART" id="SM00460">
    <property type="entry name" value="TGc"/>
    <property type="match status" value="1"/>
</dbReference>
<feature type="transmembrane region" description="Helical" evidence="2">
    <location>
        <begin position="230"/>
        <end position="251"/>
    </location>
</feature>
<organism evidence="5 6">
    <name type="scientific">Marisediminicola antarctica</name>
    <dbReference type="NCBI Taxonomy" id="674079"/>
    <lineage>
        <taxon>Bacteria</taxon>
        <taxon>Bacillati</taxon>
        <taxon>Actinomycetota</taxon>
        <taxon>Actinomycetes</taxon>
        <taxon>Micrococcales</taxon>
        <taxon>Microbacteriaceae</taxon>
        <taxon>Marisediminicola</taxon>
    </lineage>
</organism>
<feature type="chain" id="PRO_5029692883" description="Transglutaminase-like domain-containing protein" evidence="3">
    <location>
        <begin position="26"/>
        <end position="766"/>
    </location>
</feature>
<dbReference type="SUPFAM" id="SSF54001">
    <property type="entry name" value="Cysteine proteinases"/>
    <property type="match status" value="1"/>
</dbReference>
<dbReference type="KEGG" id="mant:BHD05_08470"/>
<dbReference type="AlphaFoldDB" id="A0A7L5AGL2"/>
<feature type="transmembrane region" description="Helical" evidence="2">
    <location>
        <begin position="176"/>
        <end position="196"/>
    </location>
</feature>
<keyword evidence="2" id="KW-0472">Membrane</keyword>
<feature type="transmembrane region" description="Helical" evidence="2">
    <location>
        <begin position="620"/>
        <end position="651"/>
    </location>
</feature>
<reference evidence="5 6" key="1">
    <citation type="submission" date="2016-09" db="EMBL/GenBank/DDBJ databases">
        <title>Complete genome sequence of microbes from the polar regions.</title>
        <authorList>
            <person name="Liao L."/>
            <person name="Chen B."/>
        </authorList>
    </citation>
    <scope>NUCLEOTIDE SEQUENCE [LARGE SCALE GENOMIC DNA]</scope>
    <source>
        <strain evidence="5 6">ZS314</strain>
    </source>
</reference>
<dbReference type="InterPro" id="IPR038765">
    <property type="entry name" value="Papain-like_cys_pep_sf"/>
</dbReference>
<keyword evidence="2" id="KW-0812">Transmembrane</keyword>
<gene>
    <name evidence="5" type="ORF">BHD05_08470</name>
</gene>
<keyword evidence="3" id="KW-0732">Signal</keyword>
<dbReference type="PANTHER" id="PTHR42736">
    <property type="entry name" value="PROTEIN-GLUTAMINE GAMMA-GLUTAMYLTRANSFERASE"/>
    <property type="match status" value="1"/>
</dbReference>
<dbReference type="RefSeq" id="WP_161886049.1">
    <property type="nucleotide sequence ID" value="NZ_CP017146.1"/>
</dbReference>
<dbReference type="PANTHER" id="PTHR42736:SF1">
    <property type="entry name" value="PROTEIN-GLUTAMINE GAMMA-GLUTAMYLTRANSFERASE"/>
    <property type="match status" value="1"/>
</dbReference>
<feature type="transmembrane region" description="Helical" evidence="2">
    <location>
        <begin position="125"/>
        <end position="145"/>
    </location>
</feature>
<keyword evidence="6" id="KW-1185">Reference proteome</keyword>
<dbReference type="Proteomes" id="UP000464507">
    <property type="component" value="Chromosome"/>
</dbReference>
<feature type="domain" description="Transglutaminase-like" evidence="4">
    <location>
        <begin position="498"/>
        <end position="568"/>
    </location>
</feature>
<feature type="signal peptide" evidence="3">
    <location>
        <begin position="1"/>
        <end position="25"/>
    </location>
</feature>
<evidence type="ECO:0000256" key="2">
    <source>
        <dbReference type="SAM" id="Phobius"/>
    </source>
</evidence>
<proteinExistence type="predicted"/>
<evidence type="ECO:0000259" key="4">
    <source>
        <dbReference type="SMART" id="SM00460"/>
    </source>
</evidence>
<dbReference type="InterPro" id="IPR021878">
    <property type="entry name" value="TgpA_N"/>
</dbReference>